<name>A0AAE9MT41_9SPIR</name>
<evidence type="ECO:0000313" key="3">
    <source>
        <dbReference type="Proteomes" id="UP001058682"/>
    </source>
</evidence>
<reference evidence="2" key="1">
    <citation type="submission" date="2019-04" db="EMBL/GenBank/DDBJ databases">
        <title>Whole genome sequencing of oral phylogroup 2 treponemes.</title>
        <authorList>
            <person name="Chan Y."/>
            <person name="Zeng H.H."/>
            <person name="Yu X.L."/>
            <person name="Leung W.K."/>
            <person name="Watt R.M."/>
        </authorList>
    </citation>
    <scope>NUCLEOTIDE SEQUENCE</scope>
    <source>
        <strain evidence="2">OMZ 835</strain>
    </source>
</reference>
<dbReference type="EMBL" id="CP038804">
    <property type="protein sequence ID" value="UTY33729.1"/>
    <property type="molecule type" value="Genomic_DNA"/>
</dbReference>
<evidence type="ECO:0000313" key="2">
    <source>
        <dbReference type="EMBL" id="UTY33729.1"/>
    </source>
</evidence>
<organism evidence="2 3">
    <name type="scientific">Treponema putidum</name>
    <dbReference type="NCBI Taxonomy" id="221027"/>
    <lineage>
        <taxon>Bacteria</taxon>
        <taxon>Pseudomonadati</taxon>
        <taxon>Spirochaetota</taxon>
        <taxon>Spirochaetia</taxon>
        <taxon>Spirochaetales</taxon>
        <taxon>Treponemataceae</taxon>
        <taxon>Treponema</taxon>
    </lineage>
</organism>
<sequence>MKYSCRFKYFKLKHKLCAFFILICVGLYANQSEGVNLAAALSYLQNSARLFTEEKWNEALFEAQLGEVYDPKTADFLYIQAMCGLKLNHPNEDILEKADASCTDGMVWRLYDINAGRLLAAQINCRMLKYKEALDLIRLLPFESADSDYVKADALYGLGRDTEAKRLILEASDRWSFDARFAKLFFLRERGKKIDFLGKKLSEHILSRLYVWQEENPSLLLLASPFETKSEENIRRLKLYRGMYLPFSESNYLEDLYYRSYSTLLCLRYGIIDEQTAVSEFLSSKVYYFNPILKEYTLTHAMYESHLVELLRLVSNSILRNEIKNFLSVYDGLIVNDENADLIIDSKIYYKNGRPWCAEFDTFQTGYPEYTVECNFGIPSAIHGKKNEYTAVYDAYPAVKTFTKNSVIYVMRPLDLTWAPIELKELNLKLYGINQKQNAFFSLKIDKNAESLHQGTLIYSSAFSEENTPYIDGGVKKVFFDKGIPIKAEVTVSGNLYSQTNYRNGLPVFENIDKDGDGYFETRVEYDSVGLLKRIDIDLNKNKLYEYSELYEKDASIIKIWDNDEDGNFEIKYIQYENGDSQTEWVHPKLNKRVSVNFKNGIPVNLFDGEKRLDLIPSDKGNLFWLNKSPTNIEKINEKIIEIFNQTGLAVVSYMFSINNIEVYAVRSGGFVFAEIVNE</sequence>
<dbReference type="AlphaFoldDB" id="A0AAE9MT41"/>
<proteinExistence type="predicted"/>
<feature type="signal peptide" evidence="1">
    <location>
        <begin position="1"/>
        <end position="29"/>
    </location>
</feature>
<protein>
    <submittedName>
        <fullName evidence="2">Tetratricopeptide repeat protein</fullName>
    </submittedName>
</protein>
<gene>
    <name evidence="2" type="ORF">E4N74_06695</name>
</gene>
<accession>A0AAE9MT41</accession>
<dbReference type="RefSeq" id="WP_255819323.1">
    <property type="nucleotide sequence ID" value="NZ_CP038804.1"/>
</dbReference>
<dbReference type="Proteomes" id="UP001058682">
    <property type="component" value="Chromosome"/>
</dbReference>
<evidence type="ECO:0000256" key="1">
    <source>
        <dbReference type="SAM" id="SignalP"/>
    </source>
</evidence>
<feature type="chain" id="PRO_5042037499" evidence="1">
    <location>
        <begin position="30"/>
        <end position="679"/>
    </location>
</feature>
<keyword evidence="1" id="KW-0732">Signal</keyword>